<dbReference type="EMBL" id="PXYK01000030">
    <property type="protein sequence ID" value="PSJ54349.1"/>
    <property type="molecule type" value="Genomic_DNA"/>
</dbReference>
<evidence type="ECO:0000313" key="2">
    <source>
        <dbReference type="Proteomes" id="UP000241229"/>
    </source>
</evidence>
<organism evidence="1 2">
    <name type="scientific">Kumtagia ephedrae</name>
    <dbReference type="NCBI Taxonomy" id="2116701"/>
    <lineage>
        <taxon>Bacteria</taxon>
        <taxon>Pseudomonadati</taxon>
        <taxon>Pseudomonadota</taxon>
        <taxon>Alphaproteobacteria</taxon>
        <taxon>Hyphomicrobiales</taxon>
        <taxon>Phyllobacteriaceae</taxon>
        <taxon>Kumtagia</taxon>
    </lineage>
</organism>
<evidence type="ECO:0000313" key="1">
    <source>
        <dbReference type="EMBL" id="PSJ54349.1"/>
    </source>
</evidence>
<dbReference type="OrthoDB" id="6168669at2"/>
<keyword evidence="2" id="KW-1185">Reference proteome</keyword>
<dbReference type="AlphaFoldDB" id="A0A2P7RVX1"/>
<dbReference type="Proteomes" id="UP000241229">
    <property type="component" value="Unassembled WGS sequence"/>
</dbReference>
<accession>A0A2P7RVX1</accession>
<name>A0A2P7RVX1_9HYPH</name>
<proteinExistence type="predicted"/>
<gene>
    <name evidence="1" type="ORF">C7I84_24500</name>
</gene>
<reference evidence="1 2" key="1">
    <citation type="submission" date="2018-03" db="EMBL/GenBank/DDBJ databases">
        <title>The draft genome of Mesorhizobium sp. 6GN-30.</title>
        <authorList>
            <person name="Liu L."/>
            <person name="Li L."/>
            <person name="Wang T."/>
            <person name="Zhang X."/>
            <person name="Liang L."/>
        </authorList>
    </citation>
    <scope>NUCLEOTIDE SEQUENCE [LARGE SCALE GENOMIC DNA]</scope>
    <source>
        <strain evidence="1 2">6GN30</strain>
    </source>
</reference>
<comment type="caution">
    <text evidence="1">The sequence shown here is derived from an EMBL/GenBank/DDBJ whole genome shotgun (WGS) entry which is preliminary data.</text>
</comment>
<protein>
    <submittedName>
        <fullName evidence="1">Uncharacterized protein</fullName>
    </submittedName>
</protein>
<sequence length="73" mass="8701">MTVHFGKQIVPADFPELKRLVWNRDPLRPIAADETFALYERNWRFVDENHLTEREADLIDELARVYGNGFKLR</sequence>
<dbReference type="RefSeq" id="WP_106774843.1">
    <property type="nucleotide sequence ID" value="NZ_PXYK01000030.1"/>
</dbReference>